<dbReference type="InterPro" id="IPR030476">
    <property type="entry name" value="Pentaxin_CS"/>
</dbReference>
<evidence type="ECO:0000313" key="8">
    <source>
        <dbReference type="Ensembl" id="ENSDCDP00010046186.1"/>
    </source>
</evidence>
<dbReference type="InterPro" id="IPR013320">
    <property type="entry name" value="ConA-like_dom_sf"/>
</dbReference>
<dbReference type="InterPro" id="IPR051360">
    <property type="entry name" value="Neuronal_Pentraxin_Related"/>
</dbReference>
<dbReference type="Ensembl" id="ENSDCDT00010056383.1">
    <property type="protein sequence ID" value="ENSDCDP00010046186.1"/>
    <property type="gene ID" value="ENSDCDG00010028293.1"/>
</dbReference>
<comment type="similarity">
    <text evidence="6">Belongs to the pentraxin family.</text>
</comment>
<dbReference type="Proteomes" id="UP000694580">
    <property type="component" value="Chromosome 11"/>
</dbReference>
<dbReference type="InterPro" id="IPR001759">
    <property type="entry name" value="PTX_dom"/>
</dbReference>
<evidence type="ECO:0000259" key="7">
    <source>
        <dbReference type="PROSITE" id="PS51828"/>
    </source>
</evidence>
<evidence type="ECO:0000256" key="4">
    <source>
        <dbReference type="ARBA" id="ARBA00023180"/>
    </source>
</evidence>
<dbReference type="PROSITE" id="PS00289">
    <property type="entry name" value="PTX_1"/>
    <property type="match status" value="1"/>
</dbReference>
<feature type="domain" description="Pentraxin (PTX)" evidence="7">
    <location>
        <begin position="1"/>
        <end position="199"/>
    </location>
</feature>
<organism evidence="8 9">
    <name type="scientific">Denticeps clupeoides</name>
    <name type="common">denticle herring</name>
    <dbReference type="NCBI Taxonomy" id="299321"/>
    <lineage>
        <taxon>Eukaryota</taxon>
        <taxon>Metazoa</taxon>
        <taxon>Chordata</taxon>
        <taxon>Craniata</taxon>
        <taxon>Vertebrata</taxon>
        <taxon>Euteleostomi</taxon>
        <taxon>Actinopterygii</taxon>
        <taxon>Neopterygii</taxon>
        <taxon>Teleostei</taxon>
        <taxon>Clupei</taxon>
        <taxon>Clupeiformes</taxon>
        <taxon>Denticipitoidei</taxon>
        <taxon>Denticipitidae</taxon>
        <taxon>Denticeps</taxon>
    </lineage>
</organism>
<keyword evidence="2 6" id="KW-0106">Calcium</keyword>
<dbReference type="PRINTS" id="PR00895">
    <property type="entry name" value="PENTAXIN"/>
</dbReference>
<evidence type="ECO:0000256" key="5">
    <source>
        <dbReference type="PROSITE-ProRule" id="PRU01172"/>
    </source>
</evidence>
<dbReference type="GO" id="GO:0005576">
    <property type="term" value="C:extracellular region"/>
    <property type="evidence" value="ECO:0007669"/>
    <property type="project" value="UniProtKB-SubCell"/>
</dbReference>
<dbReference type="PANTHER" id="PTHR19277:SF163">
    <property type="entry name" value="ADHESION G-PROTEIN COUPLED RECEPTOR D2-LIKE ISOFORM X1"/>
    <property type="match status" value="1"/>
</dbReference>
<reference evidence="8" key="2">
    <citation type="submission" date="2025-08" db="UniProtKB">
        <authorList>
            <consortium name="Ensembl"/>
        </authorList>
    </citation>
    <scope>IDENTIFICATION</scope>
</reference>
<dbReference type="GO" id="GO:0046872">
    <property type="term" value="F:metal ion binding"/>
    <property type="evidence" value="ECO:0007669"/>
    <property type="project" value="UniProtKB-KW"/>
</dbReference>
<reference evidence="8" key="3">
    <citation type="submission" date="2025-09" db="UniProtKB">
        <authorList>
            <consortium name="Ensembl"/>
        </authorList>
    </citation>
    <scope>IDENTIFICATION</scope>
</reference>
<dbReference type="GeneTree" id="ENSGT01060000248591"/>
<protein>
    <recommendedName>
        <fullName evidence="6">Pentraxin family member</fullName>
    </recommendedName>
</protein>
<dbReference type="SUPFAM" id="SSF49899">
    <property type="entry name" value="Concanavalin A-like lectins/glucanases"/>
    <property type="match status" value="1"/>
</dbReference>
<evidence type="ECO:0000256" key="1">
    <source>
        <dbReference type="ARBA" id="ARBA00022723"/>
    </source>
</evidence>
<evidence type="ECO:0000313" key="9">
    <source>
        <dbReference type="Proteomes" id="UP000694580"/>
    </source>
</evidence>
<evidence type="ECO:0000256" key="6">
    <source>
        <dbReference type="RuleBase" id="RU362112"/>
    </source>
</evidence>
<keyword evidence="1 6" id="KW-0479">Metal-binding</keyword>
<evidence type="ECO:0000256" key="2">
    <source>
        <dbReference type="ARBA" id="ARBA00022837"/>
    </source>
</evidence>
<keyword evidence="3" id="KW-1015">Disulfide bond</keyword>
<keyword evidence="9" id="KW-1185">Reference proteome</keyword>
<reference evidence="8 9" key="1">
    <citation type="submission" date="2020-06" db="EMBL/GenBank/DDBJ databases">
        <authorList>
            <consortium name="Wellcome Sanger Institute Data Sharing"/>
        </authorList>
    </citation>
    <scope>NUCLEOTIDE SEQUENCE [LARGE SCALE GENOMIC DNA]</scope>
</reference>
<dbReference type="Pfam" id="PF00354">
    <property type="entry name" value="Pentaxin"/>
    <property type="match status" value="1"/>
</dbReference>
<comment type="subcellular location">
    <subcellularLocation>
        <location evidence="6">Secreted</location>
    </subcellularLocation>
</comment>
<comment type="caution">
    <text evidence="5">Lacks conserved residue(s) required for the propagation of feature annotation.</text>
</comment>
<dbReference type="AlphaFoldDB" id="A0AAY4DP89"/>
<proteinExistence type="inferred from homology"/>
<name>A0AAY4DP89_9TELE</name>
<dbReference type="Gene3D" id="2.60.120.200">
    <property type="match status" value="1"/>
</dbReference>
<sequence>SLLLHLPKGQSYARINSYFPPLPAVTVCARIQWHQEHNHVSTIFSYAAPVLINEFQLRGQTKGEGRPVLLALIVQGHHQPYKASFPNDGEWHHVCVSWRSGDMLWVIHVDGERKDFGSVTGAQRNIHGDGIFIIGQDQDSFGGNFTEPFVGNLTDLNVWNEMLDDKQLWVLKVCQPLLNIETLFMTKLNVSSVFNHHPW</sequence>
<accession>A0AAY4DP89</accession>
<keyword evidence="4" id="KW-0325">Glycoprotein</keyword>
<gene>
    <name evidence="8" type="primary">SDF2L1</name>
</gene>
<dbReference type="PANTHER" id="PTHR19277">
    <property type="entry name" value="PENTRAXIN"/>
    <property type="match status" value="1"/>
</dbReference>
<dbReference type="PROSITE" id="PS51828">
    <property type="entry name" value="PTX_2"/>
    <property type="match status" value="1"/>
</dbReference>
<comment type="subunit">
    <text evidence="6">Homopentamer. Pentaxin (or pentraxin) have a discoid arrangement of 5 non-covalently bound subunits.</text>
</comment>
<evidence type="ECO:0000256" key="3">
    <source>
        <dbReference type="ARBA" id="ARBA00023157"/>
    </source>
</evidence>
<comment type="cofactor">
    <cofactor evidence="6">
        <name>Ca(2+)</name>
        <dbReference type="ChEBI" id="CHEBI:29108"/>
    </cofactor>
    <text evidence="6">Binds 2 calcium ions per subunit.</text>
</comment>
<dbReference type="SMART" id="SM00159">
    <property type="entry name" value="PTX"/>
    <property type="match status" value="1"/>
</dbReference>